<evidence type="ECO:0000256" key="1">
    <source>
        <dbReference type="SAM" id="MobiDB-lite"/>
    </source>
</evidence>
<accession>A0A9P4IYX0</accession>
<feature type="signal peptide" evidence="2">
    <location>
        <begin position="1"/>
        <end position="18"/>
    </location>
</feature>
<evidence type="ECO:0000313" key="3">
    <source>
        <dbReference type="EMBL" id="KAF2152131.1"/>
    </source>
</evidence>
<proteinExistence type="predicted"/>
<keyword evidence="2" id="KW-0732">Signal</keyword>
<organism evidence="3 4">
    <name type="scientific">Myriangium duriaei CBS 260.36</name>
    <dbReference type="NCBI Taxonomy" id="1168546"/>
    <lineage>
        <taxon>Eukaryota</taxon>
        <taxon>Fungi</taxon>
        <taxon>Dikarya</taxon>
        <taxon>Ascomycota</taxon>
        <taxon>Pezizomycotina</taxon>
        <taxon>Dothideomycetes</taxon>
        <taxon>Dothideomycetidae</taxon>
        <taxon>Myriangiales</taxon>
        <taxon>Myriangiaceae</taxon>
        <taxon>Myriangium</taxon>
    </lineage>
</organism>
<sequence>MKLNSILLMAGLVAQAFGAALPANYAADAAVASRHTKPIVANKANAAHRSRGPTPKPRTTPLGPATVTSTPKPTAISSQNPKPGSSQTPKPSQTSKACRRRKPKSPSPKARTLPKRSAANMSGLEKRGDKVIIYKGIDIVKAKLDAKKLDYALIGGIAMQLHGMLNRITDDFDMVVDASGKAIQDALKDDKE</sequence>
<keyword evidence="4" id="KW-1185">Reference proteome</keyword>
<evidence type="ECO:0000313" key="4">
    <source>
        <dbReference type="Proteomes" id="UP000799439"/>
    </source>
</evidence>
<dbReference type="AlphaFoldDB" id="A0A9P4IYX0"/>
<feature type="compositionally biased region" description="Polar residues" evidence="1">
    <location>
        <begin position="66"/>
        <end position="96"/>
    </location>
</feature>
<feature type="region of interest" description="Disordered" evidence="1">
    <location>
        <begin position="40"/>
        <end position="122"/>
    </location>
</feature>
<dbReference type="EMBL" id="ML996087">
    <property type="protein sequence ID" value="KAF2152131.1"/>
    <property type="molecule type" value="Genomic_DNA"/>
</dbReference>
<gene>
    <name evidence="3" type="ORF">K461DRAFT_162688</name>
</gene>
<feature type="chain" id="PRO_5040241841" evidence="2">
    <location>
        <begin position="19"/>
        <end position="192"/>
    </location>
</feature>
<dbReference type="Proteomes" id="UP000799439">
    <property type="component" value="Unassembled WGS sequence"/>
</dbReference>
<name>A0A9P4IYX0_9PEZI</name>
<reference evidence="3" key="1">
    <citation type="journal article" date="2020" name="Stud. Mycol.">
        <title>101 Dothideomycetes genomes: a test case for predicting lifestyles and emergence of pathogens.</title>
        <authorList>
            <person name="Haridas S."/>
            <person name="Albert R."/>
            <person name="Binder M."/>
            <person name="Bloem J."/>
            <person name="Labutti K."/>
            <person name="Salamov A."/>
            <person name="Andreopoulos B."/>
            <person name="Baker S."/>
            <person name="Barry K."/>
            <person name="Bills G."/>
            <person name="Bluhm B."/>
            <person name="Cannon C."/>
            <person name="Castanera R."/>
            <person name="Culley D."/>
            <person name="Daum C."/>
            <person name="Ezra D."/>
            <person name="Gonzalez J."/>
            <person name="Henrissat B."/>
            <person name="Kuo A."/>
            <person name="Liang C."/>
            <person name="Lipzen A."/>
            <person name="Lutzoni F."/>
            <person name="Magnuson J."/>
            <person name="Mondo S."/>
            <person name="Nolan M."/>
            <person name="Ohm R."/>
            <person name="Pangilinan J."/>
            <person name="Park H.-J."/>
            <person name="Ramirez L."/>
            <person name="Alfaro M."/>
            <person name="Sun H."/>
            <person name="Tritt A."/>
            <person name="Yoshinaga Y."/>
            <person name="Zwiers L.-H."/>
            <person name="Turgeon B."/>
            <person name="Goodwin S."/>
            <person name="Spatafora J."/>
            <person name="Crous P."/>
            <person name="Grigoriev I."/>
        </authorList>
    </citation>
    <scope>NUCLEOTIDE SEQUENCE</scope>
    <source>
        <strain evidence="3">CBS 260.36</strain>
    </source>
</reference>
<comment type="caution">
    <text evidence="3">The sequence shown here is derived from an EMBL/GenBank/DDBJ whole genome shotgun (WGS) entry which is preliminary data.</text>
</comment>
<protein>
    <submittedName>
        <fullName evidence="3">Uncharacterized protein</fullName>
    </submittedName>
</protein>
<dbReference type="Gene3D" id="3.30.460.40">
    <property type="match status" value="1"/>
</dbReference>
<evidence type="ECO:0000256" key="2">
    <source>
        <dbReference type="SAM" id="SignalP"/>
    </source>
</evidence>